<accession>A0A3M6VAU7</accession>
<sequence>MNKKKKLEEMKQLKLLKEQNEKDVQLTLQEKKGKLLNLMEENDWAASFTIELKKAKTNVLKEMLISRTNTPDKLTYDEKKNLKELLEGWNPTASESESKPSTEGFKAWLENEELPDKLFTVLGIHKAGDKLANNFLISMNLERWNFVMNFLDETGHYNFEDKFTETLTAFCRDDNRATLFLERLVFLTEQTDLGQLKWLHEKIEPKEVFNRMKIPDKNHFYKVPNLAKWSTYVDAYNELYPELQTTLIAALPYEEPVLIQKLFFGTVNYPASGTLVRRLLDEMFMSWAKLHVSLADASTRLELLLKDTYISTVRLKALQQYMILTNAQKQHPANETLANLIKDFINESTVRNDPDEIKRLQDYLTPQIPLKRKPESPPENDAASSHLYLLKLPSMLLHSPYNVHFKPLLSII</sequence>
<organism evidence="1 3">
    <name type="scientific">Peronospora effusa</name>
    <dbReference type="NCBI Taxonomy" id="542832"/>
    <lineage>
        <taxon>Eukaryota</taxon>
        <taxon>Sar</taxon>
        <taxon>Stramenopiles</taxon>
        <taxon>Oomycota</taxon>
        <taxon>Peronosporomycetes</taxon>
        <taxon>Peronosporales</taxon>
        <taxon>Peronosporaceae</taxon>
        <taxon>Peronospora</taxon>
    </lineage>
</organism>
<dbReference type="Proteomes" id="UP000282087">
    <property type="component" value="Unassembled WGS sequence"/>
</dbReference>
<dbReference type="EMBL" id="QKXF01000660">
    <property type="protein sequence ID" value="RQM09986.1"/>
    <property type="molecule type" value="Genomic_DNA"/>
</dbReference>
<proteinExistence type="predicted"/>
<reference evidence="3 4" key="1">
    <citation type="submission" date="2018-06" db="EMBL/GenBank/DDBJ databases">
        <title>Comparative genomics of downy mildews reveals potential adaptations to biotrophy.</title>
        <authorList>
            <person name="Fletcher K."/>
            <person name="Klosterman S.J."/>
            <person name="Derevnina L."/>
            <person name="Martin F."/>
            <person name="Koike S."/>
            <person name="Reyes Chin-Wo S."/>
            <person name="Mou B."/>
            <person name="Michelmore R."/>
        </authorList>
    </citation>
    <scope>NUCLEOTIDE SEQUENCE [LARGE SCALE GENOMIC DNA]</scope>
    <source>
        <strain evidence="2 4">R13</strain>
        <strain evidence="1 3">R14</strain>
    </source>
</reference>
<evidence type="ECO:0000313" key="2">
    <source>
        <dbReference type="EMBL" id="RQM09986.1"/>
    </source>
</evidence>
<gene>
    <name evidence="2" type="ORF">DD237_007432</name>
    <name evidence="1" type="ORF">DD238_007166</name>
</gene>
<dbReference type="AlphaFoldDB" id="A0A3M6VAU7"/>
<evidence type="ECO:0000313" key="3">
    <source>
        <dbReference type="Proteomes" id="UP000282087"/>
    </source>
</evidence>
<dbReference type="Proteomes" id="UP000286097">
    <property type="component" value="Unassembled WGS sequence"/>
</dbReference>
<dbReference type="STRING" id="542832.A0A3M6VAU7"/>
<protein>
    <recommendedName>
        <fullName evidence="5">RxLR effector protein</fullName>
    </recommendedName>
</protein>
<name>A0A3M6VAU7_9STRA</name>
<keyword evidence="3" id="KW-1185">Reference proteome</keyword>
<evidence type="ECO:0008006" key="5">
    <source>
        <dbReference type="Google" id="ProtNLM"/>
    </source>
</evidence>
<dbReference type="VEuPathDB" id="FungiDB:DD237_007432"/>
<evidence type="ECO:0000313" key="1">
    <source>
        <dbReference type="EMBL" id="RMX63372.1"/>
    </source>
</evidence>
<evidence type="ECO:0000313" key="4">
    <source>
        <dbReference type="Proteomes" id="UP000286097"/>
    </source>
</evidence>
<comment type="caution">
    <text evidence="1">The sequence shown here is derived from an EMBL/GenBank/DDBJ whole genome shotgun (WGS) entry which is preliminary data.</text>
</comment>
<dbReference type="OrthoDB" id="8889279at2759"/>
<dbReference type="EMBL" id="QLLG01000413">
    <property type="protein sequence ID" value="RMX63372.1"/>
    <property type="molecule type" value="Genomic_DNA"/>
</dbReference>